<dbReference type="EMBL" id="BAAAMJ010000038">
    <property type="protein sequence ID" value="GAA1924870.1"/>
    <property type="molecule type" value="Genomic_DNA"/>
</dbReference>
<feature type="compositionally biased region" description="Low complexity" evidence="3">
    <location>
        <begin position="158"/>
        <end position="169"/>
    </location>
</feature>
<dbReference type="SUPFAM" id="SSF53955">
    <property type="entry name" value="Lysozyme-like"/>
    <property type="match status" value="1"/>
</dbReference>
<feature type="compositionally biased region" description="Acidic residues" evidence="3">
    <location>
        <begin position="254"/>
        <end position="264"/>
    </location>
</feature>
<dbReference type="PROSITE" id="PS51782">
    <property type="entry name" value="LYSM"/>
    <property type="match status" value="1"/>
</dbReference>
<name>A0ABN2PM23_9ACTN</name>
<feature type="region of interest" description="Disordered" evidence="3">
    <location>
        <begin position="129"/>
        <end position="171"/>
    </location>
</feature>
<dbReference type="InterPro" id="IPR016047">
    <property type="entry name" value="M23ase_b-sheet_dom"/>
</dbReference>
<feature type="compositionally biased region" description="Basic and acidic residues" evidence="3">
    <location>
        <begin position="142"/>
        <end position="157"/>
    </location>
</feature>
<dbReference type="Pfam" id="PF01551">
    <property type="entry name" value="Peptidase_M23"/>
    <property type="match status" value="1"/>
</dbReference>
<feature type="region of interest" description="Disordered" evidence="3">
    <location>
        <begin position="230"/>
        <end position="279"/>
    </location>
</feature>
<evidence type="ECO:0000259" key="4">
    <source>
        <dbReference type="PROSITE" id="PS51782"/>
    </source>
</evidence>
<evidence type="ECO:0000256" key="1">
    <source>
        <dbReference type="ARBA" id="ARBA00010830"/>
    </source>
</evidence>
<proteinExistence type="inferred from homology"/>
<dbReference type="PANTHER" id="PTHR21666:SF270">
    <property type="entry name" value="MUREIN HYDROLASE ACTIVATOR ENVC"/>
    <property type="match status" value="1"/>
</dbReference>
<dbReference type="Proteomes" id="UP001501303">
    <property type="component" value="Unassembled WGS sequence"/>
</dbReference>
<evidence type="ECO:0000256" key="2">
    <source>
        <dbReference type="ARBA" id="ARBA00022801"/>
    </source>
</evidence>
<dbReference type="InterPro" id="IPR018392">
    <property type="entry name" value="LysM"/>
</dbReference>
<dbReference type="InterPro" id="IPR050570">
    <property type="entry name" value="Cell_wall_metabolism_enzyme"/>
</dbReference>
<dbReference type="InterPro" id="IPR010618">
    <property type="entry name" value="RPF"/>
</dbReference>
<dbReference type="InterPro" id="IPR023346">
    <property type="entry name" value="Lysozyme-like_dom_sf"/>
</dbReference>
<dbReference type="SUPFAM" id="SSF54106">
    <property type="entry name" value="LysM domain"/>
    <property type="match status" value="1"/>
</dbReference>
<feature type="domain" description="LysM" evidence="4">
    <location>
        <begin position="173"/>
        <end position="222"/>
    </location>
</feature>
<dbReference type="Pfam" id="PF06737">
    <property type="entry name" value="Transglycosylas"/>
    <property type="match status" value="1"/>
</dbReference>
<accession>A0ABN2PM23</accession>
<dbReference type="CDD" id="cd12797">
    <property type="entry name" value="M23_peptidase"/>
    <property type="match status" value="1"/>
</dbReference>
<dbReference type="PANTHER" id="PTHR21666">
    <property type="entry name" value="PEPTIDASE-RELATED"/>
    <property type="match status" value="1"/>
</dbReference>
<dbReference type="SUPFAM" id="SSF51261">
    <property type="entry name" value="Duplicated hybrid motif"/>
    <property type="match status" value="1"/>
</dbReference>
<evidence type="ECO:0000256" key="3">
    <source>
        <dbReference type="SAM" id="MobiDB-lite"/>
    </source>
</evidence>
<dbReference type="RefSeq" id="WP_344263699.1">
    <property type="nucleotide sequence ID" value="NZ_BAAAMJ010000038.1"/>
</dbReference>
<dbReference type="CDD" id="cd13925">
    <property type="entry name" value="RPF"/>
    <property type="match status" value="1"/>
</dbReference>
<keyword evidence="6" id="KW-1185">Reference proteome</keyword>
<organism evidence="5 6">
    <name type="scientific">Streptomyces sodiiphilus</name>
    <dbReference type="NCBI Taxonomy" id="226217"/>
    <lineage>
        <taxon>Bacteria</taxon>
        <taxon>Bacillati</taxon>
        <taxon>Actinomycetota</taxon>
        <taxon>Actinomycetes</taxon>
        <taxon>Kitasatosporales</taxon>
        <taxon>Streptomycetaceae</taxon>
        <taxon>Streptomyces</taxon>
    </lineage>
</organism>
<gene>
    <name evidence="5" type="ORF">GCM10009716_36470</name>
</gene>
<protein>
    <recommendedName>
        <fullName evidence="4">LysM domain-containing protein</fullName>
    </recommendedName>
</protein>
<dbReference type="InterPro" id="IPR036779">
    <property type="entry name" value="LysM_dom_sf"/>
</dbReference>
<dbReference type="Pfam" id="PF01476">
    <property type="entry name" value="LysM"/>
    <property type="match status" value="1"/>
</dbReference>
<dbReference type="InterPro" id="IPR011055">
    <property type="entry name" value="Dup_hybrid_motif"/>
</dbReference>
<comment type="caution">
    <text evidence="5">The sequence shown here is derived from an EMBL/GenBank/DDBJ whole genome shotgun (WGS) entry which is preliminary data.</text>
</comment>
<evidence type="ECO:0000313" key="5">
    <source>
        <dbReference type="EMBL" id="GAA1924870.1"/>
    </source>
</evidence>
<reference evidence="5 6" key="1">
    <citation type="journal article" date="2019" name="Int. J. Syst. Evol. Microbiol.">
        <title>The Global Catalogue of Microorganisms (GCM) 10K type strain sequencing project: providing services to taxonomists for standard genome sequencing and annotation.</title>
        <authorList>
            <consortium name="The Broad Institute Genomics Platform"/>
            <consortium name="The Broad Institute Genome Sequencing Center for Infectious Disease"/>
            <person name="Wu L."/>
            <person name="Ma J."/>
        </authorList>
    </citation>
    <scope>NUCLEOTIDE SEQUENCE [LARGE SCALE GENOMIC DNA]</scope>
    <source>
        <strain evidence="5 6">JCM 13581</strain>
    </source>
</reference>
<keyword evidence="2" id="KW-0378">Hydrolase</keyword>
<sequence>MAAARGSHRRPTAVQPGRSVRLIAIVTASGAGMFLPLLAVSTASAAPVEVWERLAECESGGNWSINTGNGYFGGLQFAQPTWEEYGGTRYAARADLASREQQIAVAEKVLAGQGPGAWPVCSVRADLTRDTASPGAGGAPPAREETPREETAREETARPAAPADAAAPASWGDSYTVVSGDTLSHIALAASVDGGWQELHRRNRATVGPDPHLIMPGQELRLPDGTEFVEPAAAGEGPAVSGGSGQAAPAAPEPEPEAEAEPGPEAEPAQARIPQPPKAVAHVPVAAAVSTPYGAPGAVWSGGRHTGQDYAVPVGTRVRAVAAGTVVTAGWGGPYGYEVLLRHPDGIHTQYAHLSALGVTAGQRVDAGQQIGRSGATGNVTGPHLHFEVRTGPHYGSDIDPAAYLRSLGGRD</sequence>
<dbReference type="Gene3D" id="3.10.350.10">
    <property type="entry name" value="LysM domain"/>
    <property type="match status" value="1"/>
</dbReference>
<dbReference type="Gene3D" id="2.70.70.10">
    <property type="entry name" value="Glucose Permease (Domain IIA)"/>
    <property type="match status" value="1"/>
</dbReference>
<dbReference type="Gene3D" id="1.10.530.10">
    <property type="match status" value="1"/>
</dbReference>
<dbReference type="CDD" id="cd00118">
    <property type="entry name" value="LysM"/>
    <property type="match status" value="1"/>
</dbReference>
<dbReference type="SMART" id="SM00257">
    <property type="entry name" value="LysM"/>
    <property type="match status" value="1"/>
</dbReference>
<evidence type="ECO:0000313" key="6">
    <source>
        <dbReference type="Proteomes" id="UP001501303"/>
    </source>
</evidence>
<comment type="similarity">
    <text evidence="1">Belongs to the transglycosylase family. Rpf subfamily.</text>
</comment>